<sequence length="218" mass="22832">MGTLLAILAAAALAIELSSMTFYLLAVAAALAAGSVVAWIGAPAGWAWATVALGAVAGLPVAHRIRVRLVRPTPESMQLADPDAGHVVRVESLAPDGLRVAYRDTSWTGHLADEYRDIAVSAGDLLTIVGREGNDLRLAPVATQAAQSADLDFGHLVRVESVAPDGLRVTYRDRSRTGRLAHEYRDITVSAGDLLTIVGRNGPDLLLAPVPAHAAARP</sequence>
<gene>
    <name evidence="2" type="ORF">C4900_11065</name>
</gene>
<dbReference type="Proteomes" id="UP000253250">
    <property type="component" value="Unassembled WGS sequence"/>
</dbReference>
<organism evidence="2 3">
    <name type="scientific">Acidiferrobacter thiooxydans</name>
    <dbReference type="NCBI Taxonomy" id="163359"/>
    <lineage>
        <taxon>Bacteria</taxon>
        <taxon>Pseudomonadati</taxon>
        <taxon>Pseudomonadota</taxon>
        <taxon>Gammaproteobacteria</taxon>
        <taxon>Acidiferrobacterales</taxon>
        <taxon>Acidiferrobacteraceae</taxon>
        <taxon>Acidiferrobacter</taxon>
    </lineage>
</organism>
<evidence type="ECO:0000256" key="1">
    <source>
        <dbReference type="SAM" id="Phobius"/>
    </source>
</evidence>
<keyword evidence="3" id="KW-1185">Reference proteome</keyword>
<reference evidence="2 3" key="1">
    <citation type="submission" date="2018-02" db="EMBL/GenBank/DDBJ databases">
        <title>Insights into the biology of acidophilic members of the Acidiferrobacteraceae family derived from comparative genomic analyses.</title>
        <authorList>
            <person name="Issotta F."/>
            <person name="Thyssen C."/>
            <person name="Mena C."/>
            <person name="Moya A."/>
            <person name="Bellenberg S."/>
            <person name="Sproer C."/>
            <person name="Covarrubias P.C."/>
            <person name="Sand W."/>
            <person name="Quatrini R."/>
            <person name="Vera M."/>
        </authorList>
    </citation>
    <scope>NUCLEOTIDE SEQUENCE [LARGE SCALE GENOMIC DNA]</scope>
    <source>
        <strain evidence="3">m-1</strain>
    </source>
</reference>
<accession>A0A368HFG5</accession>
<feature type="transmembrane region" description="Helical" evidence="1">
    <location>
        <begin position="42"/>
        <end position="62"/>
    </location>
</feature>
<protein>
    <recommendedName>
        <fullName evidence="4">NfeD-like C-terminal domain-containing protein</fullName>
    </recommendedName>
</protein>
<dbReference type="AlphaFoldDB" id="A0A368HFG5"/>
<keyword evidence="1" id="KW-0472">Membrane</keyword>
<name>A0A368HFG5_9GAMM</name>
<keyword evidence="1" id="KW-1133">Transmembrane helix</keyword>
<keyword evidence="1" id="KW-0812">Transmembrane</keyword>
<dbReference type="EMBL" id="PSYR01000002">
    <property type="protein sequence ID" value="RCN57185.1"/>
    <property type="molecule type" value="Genomic_DNA"/>
</dbReference>
<comment type="caution">
    <text evidence="2">The sequence shown here is derived from an EMBL/GenBank/DDBJ whole genome shotgun (WGS) entry which is preliminary data.</text>
</comment>
<evidence type="ECO:0000313" key="2">
    <source>
        <dbReference type="EMBL" id="RCN57185.1"/>
    </source>
</evidence>
<evidence type="ECO:0008006" key="4">
    <source>
        <dbReference type="Google" id="ProtNLM"/>
    </source>
</evidence>
<proteinExistence type="predicted"/>
<evidence type="ECO:0000313" key="3">
    <source>
        <dbReference type="Proteomes" id="UP000253250"/>
    </source>
</evidence>